<organism evidence="1 2">
    <name type="scientific">Flaviaesturariibacter amylovorans</name>
    <dbReference type="NCBI Taxonomy" id="1084520"/>
    <lineage>
        <taxon>Bacteria</taxon>
        <taxon>Pseudomonadati</taxon>
        <taxon>Bacteroidota</taxon>
        <taxon>Chitinophagia</taxon>
        <taxon>Chitinophagales</taxon>
        <taxon>Chitinophagaceae</taxon>
        <taxon>Flaviaestuariibacter</taxon>
    </lineage>
</organism>
<proteinExistence type="predicted"/>
<reference evidence="2" key="1">
    <citation type="journal article" date="2019" name="Int. J. Syst. Evol. Microbiol.">
        <title>The Global Catalogue of Microorganisms (GCM) 10K type strain sequencing project: providing services to taxonomists for standard genome sequencing and annotation.</title>
        <authorList>
            <consortium name="The Broad Institute Genomics Platform"/>
            <consortium name="The Broad Institute Genome Sequencing Center for Infectious Disease"/>
            <person name="Wu L."/>
            <person name="Ma J."/>
        </authorList>
    </citation>
    <scope>NUCLEOTIDE SEQUENCE [LARGE SCALE GENOMIC DNA]</scope>
    <source>
        <strain evidence="2">JCM 17919</strain>
    </source>
</reference>
<evidence type="ECO:0000313" key="1">
    <source>
        <dbReference type="EMBL" id="GAA4327957.1"/>
    </source>
</evidence>
<evidence type="ECO:0000313" key="2">
    <source>
        <dbReference type="Proteomes" id="UP001501725"/>
    </source>
</evidence>
<name>A0ABP8GPG9_9BACT</name>
<dbReference type="EMBL" id="BAABGY010000007">
    <property type="protein sequence ID" value="GAA4327957.1"/>
    <property type="molecule type" value="Genomic_DNA"/>
</dbReference>
<sequence>MKSVEITLPTAADEITACRKIEQTKHVRRASWVKHRVIRVWYGPKIDADAITALVLGPETPKATKARKTTTVPKRAKTPIKY</sequence>
<keyword evidence="2" id="KW-1185">Reference proteome</keyword>
<comment type="caution">
    <text evidence="1">The sequence shown here is derived from an EMBL/GenBank/DDBJ whole genome shotgun (WGS) entry which is preliminary data.</text>
</comment>
<accession>A0ABP8GPG9</accession>
<protein>
    <submittedName>
        <fullName evidence="1">Uncharacterized protein</fullName>
    </submittedName>
</protein>
<gene>
    <name evidence="1" type="ORF">GCM10023184_17540</name>
</gene>
<dbReference type="RefSeq" id="WP_345255154.1">
    <property type="nucleotide sequence ID" value="NZ_BAABGY010000007.1"/>
</dbReference>
<dbReference type="Proteomes" id="UP001501725">
    <property type="component" value="Unassembled WGS sequence"/>
</dbReference>